<dbReference type="EMBL" id="ADBJ01000010">
    <property type="protein sequence ID" value="EFA83891.1"/>
    <property type="molecule type" value="Genomic_DNA"/>
</dbReference>
<dbReference type="AlphaFoldDB" id="D3B3J3"/>
<reference evidence="1 2" key="1">
    <citation type="journal article" date="2011" name="Genome Res.">
        <title>Phylogeny-wide analysis of social amoeba genomes highlights ancient origins for complex intercellular communication.</title>
        <authorList>
            <person name="Heidel A.J."/>
            <person name="Lawal H.M."/>
            <person name="Felder M."/>
            <person name="Schilde C."/>
            <person name="Helps N.R."/>
            <person name="Tunggal B."/>
            <person name="Rivero F."/>
            <person name="John U."/>
            <person name="Schleicher M."/>
            <person name="Eichinger L."/>
            <person name="Platzer M."/>
            <person name="Noegel A.A."/>
            <person name="Schaap P."/>
            <person name="Gloeckner G."/>
        </authorList>
    </citation>
    <scope>NUCLEOTIDE SEQUENCE [LARGE SCALE GENOMIC DNA]</scope>
    <source>
        <strain evidence="2">ATCC 26659 / Pp 5 / PN500</strain>
    </source>
</reference>
<dbReference type="RefSeq" id="XP_020436008.1">
    <property type="nucleotide sequence ID" value="XM_020573936.1"/>
</dbReference>
<keyword evidence="2" id="KW-1185">Reference proteome</keyword>
<accession>D3B3J3</accession>
<protein>
    <recommendedName>
        <fullName evidence="3">Reverse transcriptase domain-containing protein</fullName>
    </recommendedName>
</protein>
<evidence type="ECO:0000313" key="2">
    <source>
        <dbReference type="Proteomes" id="UP000001396"/>
    </source>
</evidence>
<evidence type="ECO:0000313" key="1">
    <source>
        <dbReference type="EMBL" id="EFA83891.1"/>
    </source>
</evidence>
<gene>
    <name evidence="1" type="ORF">PPL_02961</name>
</gene>
<name>D3B3J3_HETP5</name>
<evidence type="ECO:0008006" key="3">
    <source>
        <dbReference type="Google" id="ProtNLM"/>
    </source>
</evidence>
<dbReference type="Proteomes" id="UP000001396">
    <property type="component" value="Unassembled WGS sequence"/>
</dbReference>
<sequence length="83" mass="9205">MNLLTGSTARVIINRLLTNPVPINKSVKQGDPLSPTLFFLVNLARAILNSKAICLQLYDFNTMESLTFFAMPHHPKSIPPNVV</sequence>
<proteinExistence type="predicted"/>
<comment type="caution">
    <text evidence="1">The sequence shown here is derived from an EMBL/GenBank/DDBJ whole genome shotgun (WGS) entry which is preliminary data.</text>
</comment>
<dbReference type="GeneID" id="31358484"/>
<organism evidence="1 2">
    <name type="scientific">Heterostelium pallidum (strain ATCC 26659 / Pp 5 / PN500)</name>
    <name type="common">Cellular slime mold</name>
    <name type="synonym">Polysphondylium pallidum</name>
    <dbReference type="NCBI Taxonomy" id="670386"/>
    <lineage>
        <taxon>Eukaryota</taxon>
        <taxon>Amoebozoa</taxon>
        <taxon>Evosea</taxon>
        <taxon>Eumycetozoa</taxon>
        <taxon>Dictyostelia</taxon>
        <taxon>Acytosteliales</taxon>
        <taxon>Acytosteliaceae</taxon>
        <taxon>Heterostelium</taxon>
    </lineage>
</organism>
<dbReference type="InParanoid" id="D3B3J3"/>